<dbReference type="PROSITE" id="PS51918">
    <property type="entry name" value="RADICAL_SAM"/>
    <property type="match status" value="1"/>
</dbReference>
<dbReference type="Gene3D" id="3.80.30.20">
    <property type="entry name" value="tm_1862 like domain"/>
    <property type="match status" value="1"/>
</dbReference>
<evidence type="ECO:0000313" key="19">
    <source>
        <dbReference type="Proteomes" id="UP000461585"/>
    </source>
</evidence>
<evidence type="ECO:0000256" key="2">
    <source>
        <dbReference type="ARBA" id="ARBA00002399"/>
    </source>
</evidence>
<dbReference type="Pfam" id="PF00919">
    <property type="entry name" value="UPF0004"/>
    <property type="match status" value="1"/>
</dbReference>
<evidence type="ECO:0000259" key="17">
    <source>
        <dbReference type="PROSITE" id="PS51918"/>
    </source>
</evidence>
<evidence type="ECO:0000256" key="5">
    <source>
        <dbReference type="ARBA" id="ARBA00022490"/>
    </source>
</evidence>
<keyword evidence="5" id="KW-0963">Cytoplasm</keyword>
<protein>
    <recommendedName>
        <fullName evidence="15">Threonylcarbamoyladenosine tRNA methylthiotransferase MtaB</fullName>
        <ecNumber evidence="3">2.8.4.5</ecNumber>
    </recommendedName>
    <alternativeName>
        <fullName evidence="12">tRNA-t(6)A37 methylthiotransferase</fullName>
    </alternativeName>
</protein>
<dbReference type="InterPro" id="IPR006467">
    <property type="entry name" value="MiaB-like_bact"/>
</dbReference>
<keyword evidence="10" id="KW-0408">Iron</keyword>
<keyword evidence="11" id="KW-0411">Iron-sulfur</keyword>
<gene>
    <name evidence="18" type="primary">mtaB</name>
    <name evidence="18" type="ORF">GXN74_10750</name>
</gene>
<accession>A0A7X5HX37</accession>
<evidence type="ECO:0000256" key="13">
    <source>
        <dbReference type="ARBA" id="ARBA00051661"/>
    </source>
</evidence>
<dbReference type="InterPro" id="IPR058240">
    <property type="entry name" value="rSAM_sf"/>
</dbReference>
<dbReference type="CDD" id="cd01335">
    <property type="entry name" value="Radical_SAM"/>
    <property type="match status" value="1"/>
</dbReference>
<sequence>MEGQRKIDLGLEKDAFFKAYGRDRIVATHTLGCKVNQYETDAIRSQFEEKGYTVGDFDGFADVYIVNTCTVTNIADKKSRQMLAKARKQNPQGLVVAVGCYAQTAKESLEENHGIDLLVGNTKKSQVLSLVERHVKALGGGQGIQEETVEDMTRQTAYEDLWTTRQEDRNKAHVKVQDGCDQFCSYCIIPFTRGRVRSRKPESVLAEVESLAAQGFREVVLAGIHLASYGKEFDGYGLIDLLEELDRVEGLSKVHLGSLEPNLVGEAFLERLARLSRFHPHFHLSLQSGSDATLARMNRKYDTASYREKVALLRRAFPEAVLTTDIIVGFPGETEGEFAQTLAFAKEMAFAHVHVFKYSPREGTVAAARKDQVDAGEKNRRSEILRQAFPEL</sequence>
<keyword evidence="8" id="KW-0819">tRNA processing</keyword>
<evidence type="ECO:0000256" key="8">
    <source>
        <dbReference type="ARBA" id="ARBA00022694"/>
    </source>
</evidence>
<evidence type="ECO:0000256" key="10">
    <source>
        <dbReference type="ARBA" id="ARBA00023004"/>
    </source>
</evidence>
<evidence type="ECO:0000256" key="15">
    <source>
        <dbReference type="ARBA" id="ARBA00069898"/>
    </source>
</evidence>
<comment type="catalytic activity">
    <reaction evidence="13">
        <text>N(6)-L-threonylcarbamoyladenosine(37) in tRNA + (sulfur carrier)-SH + AH2 + 2 S-adenosyl-L-methionine = 2-methylsulfanyl-N(6)-L-threonylcarbamoyladenosine(37) in tRNA + (sulfur carrier)-H + 5'-deoxyadenosine + L-methionine + A + S-adenosyl-L-homocysteine + 2 H(+)</text>
        <dbReference type="Rhea" id="RHEA:37075"/>
        <dbReference type="Rhea" id="RHEA-COMP:10163"/>
        <dbReference type="Rhea" id="RHEA-COMP:11092"/>
        <dbReference type="Rhea" id="RHEA-COMP:14737"/>
        <dbReference type="Rhea" id="RHEA-COMP:14739"/>
        <dbReference type="ChEBI" id="CHEBI:13193"/>
        <dbReference type="ChEBI" id="CHEBI:15378"/>
        <dbReference type="ChEBI" id="CHEBI:17319"/>
        <dbReference type="ChEBI" id="CHEBI:17499"/>
        <dbReference type="ChEBI" id="CHEBI:29917"/>
        <dbReference type="ChEBI" id="CHEBI:57844"/>
        <dbReference type="ChEBI" id="CHEBI:57856"/>
        <dbReference type="ChEBI" id="CHEBI:59789"/>
        <dbReference type="ChEBI" id="CHEBI:64428"/>
        <dbReference type="ChEBI" id="CHEBI:74418"/>
        <dbReference type="ChEBI" id="CHEBI:74420"/>
        <dbReference type="EC" id="2.8.4.5"/>
    </reaction>
</comment>
<dbReference type="PROSITE" id="PS51449">
    <property type="entry name" value="MTTASE_N"/>
    <property type="match status" value="1"/>
</dbReference>
<evidence type="ECO:0000256" key="14">
    <source>
        <dbReference type="ARBA" id="ARBA00061574"/>
    </source>
</evidence>
<dbReference type="SFLD" id="SFLDG01082">
    <property type="entry name" value="B12-binding_domain_containing"/>
    <property type="match status" value="1"/>
</dbReference>
<evidence type="ECO:0000256" key="9">
    <source>
        <dbReference type="ARBA" id="ARBA00022723"/>
    </source>
</evidence>
<feature type="domain" description="MTTase N-terminal" evidence="16">
    <location>
        <begin position="24"/>
        <end position="136"/>
    </location>
</feature>
<dbReference type="SFLD" id="SFLDF00295">
    <property type="entry name" value="threonylcarbamoyladenosine_tRN"/>
    <property type="match status" value="1"/>
</dbReference>
<dbReference type="SUPFAM" id="SSF102114">
    <property type="entry name" value="Radical SAM enzymes"/>
    <property type="match status" value="1"/>
</dbReference>
<name>A0A7X5HX37_9FIRM</name>
<dbReference type="InterPro" id="IPR038135">
    <property type="entry name" value="Methylthiotransferase_N_sf"/>
</dbReference>
<dbReference type="InterPro" id="IPR007197">
    <property type="entry name" value="rSAM"/>
</dbReference>
<dbReference type="RefSeq" id="WP_162370945.1">
    <property type="nucleotide sequence ID" value="NZ_JAAEEH010000031.1"/>
</dbReference>
<reference evidence="18 19" key="1">
    <citation type="submission" date="2020-01" db="EMBL/GenBank/DDBJ databases">
        <title>Anaeroalcalibacter tamaniensis gen. nov., sp. nov., moderately halophilic strictly anaerobic fermenter bacterium from mud volcano of Taman peninsula.</title>
        <authorList>
            <person name="Frolova A."/>
            <person name="Merkel A.Y."/>
            <person name="Slobodkin A.I."/>
        </authorList>
    </citation>
    <scope>NUCLEOTIDE SEQUENCE [LARGE SCALE GENOMIC DNA]</scope>
    <source>
        <strain evidence="18 19">F-3ap</strain>
    </source>
</reference>
<dbReference type="GO" id="GO:0046872">
    <property type="term" value="F:metal ion binding"/>
    <property type="evidence" value="ECO:0007669"/>
    <property type="project" value="UniProtKB-KW"/>
</dbReference>
<evidence type="ECO:0000313" key="18">
    <source>
        <dbReference type="EMBL" id="NDL68220.1"/>
    </source>
</evidence>
<dbReference type="NCBIfam" id="TIGR00089">
    <property type="entry name" value="MiaB/RimO family radical SAM methylthiotransferase"/>
    <property type="match status" value="1"/>
</dbReference>
<evidence type="ECO:0000256" key="1">
    <source>
        <dbReference type="ARBA" id="ARBA00001966"/>
    </source>
</evidence>
<dbReference type="PROSITE" id="PS01278">
    <property type="entry name" value="MTTASE_RADICAL"/>
    <property type="match status" value="1"/>
</dbReference>
<dbReference type="InterPro" id="IPR006638">
    <property type="entry name" value="Elp3/MiaA/NifB-like_rSAM"/>
</dbReference>
<dbReference type="EMBL" id="JAAEEH010000031">
    <property type="protein sequence ID" value="NDL68220.1"/>
    <property type="molecule type" value="Genomic_DNA"/>
</dbReference>
<dbReference type="InterPro" id="IPR023404">
    <property type="entry name" value="rSAM_horseshoe"/>
</dbReference>
<keyword evidence="7" id="KW-0949">S-adenosyl-L-methionine</keyword>
<dbReference type="PANTHER" id="PTHR43020">
    <property type="entry name" value="CDK5 REGULATORY SUBUNIT-ASSOCIATED PROTEIN 1"/>
    <property type="match status" value="1"/>
</dbReference>
<dbReference type="AlphaFoldDB" id="A0A7X5HX37"/>
<comment type="function">
    <text evidence="2">Catalyzes the methylthiolation of N6-threonylcarbamoyladenosine (t(6)A), leading to the formation of 2-methylthio-N6-threonylcarbamoyladenosine (ms(2)t(6)A) at position 37 in tRNAs that read codons beginning with adenine.</text>
</comment>
<dbReference type="Gene3D" id="3.40.50.12160">
    <property type="entry name" value="Methylthiotransferase, N-terminal domain"/>
    <property type="match status" value="1"/>
</dbReference>
<dbReference type="SFLD" id="SFLDG01061">
    <property type="entry name" value="methylthiotransferase"/>
    <property type="match status" value="1"/>
</dbReference>
<dbReference type="Proteomes" id="UP000461585">
    <property type="component" value="Unassembled WGS sequence"/>
</dbReference>
<keyword evidence="9" id="KW-0479">Metal-binding</keyword>
<dbReference type="NCBIfam" id="TIGR01579">
    <property type="entry name" value="MiaB-like-C"/>
    <property type="match status" value="1"/>
</dbReference>
<dbReference type="GO" id="GO:0035597">
    <property type="term" value="F:tRNA-2-methylthio-N(6)-dimethylallyladenosine(37) synthase activity"/>
    <property type="evidence" value="ECO:0007669"/>
    <property type="project" value="TreeGrafter"/>
</dbReference>
<keyword evidence="19" id="KW-1185">Reference proteome</keyword>
<dbReference type="GO" id="GO:0005829">
    <property type="term" value="C:cytosol"/>
    <property type="evidence" value="ECO:0007669"/>
    <property type="project" value="TreeGrafter"/>
</dbReference>
<keyword evidence="4" id="KW-0004">4Fe-4S</keyword>
<evidence type="ECO:0000256" key="3">
    <source>
        <dbReference type="ARBA" id="ARBA00013273"/>
    </source>
</evidence>
<keyword evidence="6 18" id="KW-0808">Transferase</keyword>
<evidence type="ECO:0000259" key="16">
    <source>
        <dbReference type="PROSITE" id="PS51449"/>
    </source>
</evidence>
<dbReference type="FunFam" id="3.80.30.20:FF:000001">
    <property type="entry name" value="tRNA-2-methylthio-N(6)-dimethylallyladenosine synthase 2"/>
    <property type="match status" value="1"/>
</dbReference>
<evidence type="ECO:0000256" key="4">
    <source>
        <dbReference type="ARBA" id="ARBA00022485"/>
    </source>
</evidence>
<dbReference type="InterPro" id="IPR034557">
    <property type="entry name" value="ThrcA_tRNA_MEthiotransferase"/>
</dbReference>
<comment type="similarity">
    <text evidence="14">Belongs to the methylthiotransferase family. MtaB subfamily.</text>
</comment>
<dbReference type="FunFam" id="3.40.50.12160:FF:000004">
    <property type="entry name" value="Threonylcarbamoyladenosine tRNA methylthiotransferase MtaB"/>
    <property type="match status" value="1"/>
</dbReference>
<comment type="caution">
    <text evidence="18">The sequence shown here is derived from an EMBL/GenBank/DDBJ whole genome shotgun (WGS) entry which is preliminary data.</text>
</comment>
<evidence type="ECO:0000256" key="11">
    <source>
        <dbReference type="ARBA" id="ARBA00023014"/>
    </source>
</evidence>
<dbReference type="SFLD" id="SFLDS00029">
    <property type="entry name" value="Radical_SAM"/>
    <property type="match status" value="1"/>
</dbReference>
<dbReference type="InterPro" id="IPR013848">
    <property type="entry name" value="Methylthiotransferase_N"/>
</dbReference>
<evidence type="ECO:0000256" key="6">
    <source>
        <dbReference type="ARBA" id="ARBA00022679"/>
    </source>
</evidence>
<proteinExistence type="inferred from homology"/>
<dbReference type="GO" id="GO:0035598">
    <property type="term" value="F:tRNA (N(6)-L-threonylcarbamoyladenosine(37)-C(2))-methylthiotransferase activity"/>
    <property type="evidence" value="ECO:0007669"/>
    <property type="project" value="UniProtKB-EC"/>
</dbReference>
<evidence type="ECO:0000256" key="7">
    <source>
        <dbReference type="ARBA" id="ARBA00022691"/>
    </source>
</evidence>
<dbReference type="GO" id="GO:0051539">
    <property type="term" value="F:4 iron, 4 sulfur cluster binding"/>
    <property type="evidence" value="ECO:0007669"/>
    <property type="project" value="UniProtKB-KW"/>
</dbReference>
<organism evidence="18 19">
    <name type="scientific">Anaerotalea alkaliphila</name>
    <dbReference type="NCBI Taxonomy" id="2662126"/>
    <lineage>
        <taxon>Bacteria</taxon>
        <taxon>Bacillati</taxon>
        <taxon>Bacillota</taxon>
        <taxon>Clostridia</taxon>
        <taxon>Eubacteriales</taxon>
        <taxon>Anaerotalea</taxon>
    </lineage>
</organism>
<feature type="domain" description="Radical SAM core" evidence="17">
    <location>
        <begin position="166"/>
        <end position="392"/>
    </location>
</feature>
<dbReference type="Pfam" id="PF04055">
    <property type="entry name" value="Radical_SAM"/>
    <property type="match status" value="1"/>
</dbReference>
<dbReference type="InterPro" id="IPR005839">
    <property type="entry name" value="Methylthiotransferase"/>
</dbReference>
<dbReference type="PANTHER" id="PTHR43020:SF2">
    <property type="entry name" value="MITOCHONDRIAL TRNA METHYLTHIOTRANSFERASE CDK5RAP1"/>
    <property type="match status" value="1"/>
</dbReference>
<comment type="cofactor">
    <cofactor evidence="1">
        <name>[4Fe-4S] cluster</name>
        <dbReference type="ChEBI" id="CHEBI:49883"/>
    </cofactor>
</comment>
<evidence type="ECO:0000256" key="12">
    <source>
        <dbReference type="ARBA" id="ARBA00031213"/>
    </source>
</evidence>
<dbReference type="SMART" id="SM00729">
    <property type="entry name" value="Elp3"/>
    <property type="match status" value="1"/>
</dbReference>
<dbReference type="EC" id="2.8.4.5" evidence="3"/>
<dbReference type="InterPro" id="IPR020612">
    <property type="entry name" value="Methylthiotransferase_CS"/>
</dbReference>